<sequence>MASSSVPDFDSLPPVAGMPPGCAWGVFDKDGQKDVFGTLNRTDRATVLAAATEIKQGISISLNWRLGAVKTPAANRKPLEHRIISFMDTPMRFHGYDDEHIAFNTQCSSQWDSLCHFYHQESASGYNGCQPTSQDLIQGWGDEDNEKKLPTLNHWHDRGGLVGRGVLIDFKRYAEANGIESDPFGAHEITVSRIEEIAAAQGVTLQPGDVFIIRTGYTEVLEVSTPEKQKELMARFTWAGVEQTIEAAKWFWNKGFAAVASDNIGFEVEYGKGDPPVLHPYLLSLFGMPIGELWDLKALSKHCAETGRYSFFFTSITLNVPGAVGSPPNALAIF</sequence>
<organism evidence="2 3">
    <name type="scientific">Cladophialophora immunda</name>
    <dbReference type="NCBI Taxonomy" id="569365"/>
    <lineage>
        <taxon>Eukaryota</taxon>
        <taxon>Fungi</taxon>
        <taxon>Dikarya</taxon>
        <taxon>Ascomycota</taxon>
        <taxon>Pezizomycotina</taxon>
        <taxon>Eurotiomycetes</taxon>
        <taxon>Chaetothyriomycetidae</taxon>
        <taxon>Chaetothyriales</taxon>
        <taxon>Herpotrichiellaceae</taxon>
        <taxon>Cladophialophora</taxon>
    </lineage>
</organism>
<dbReference type="PANTHER" id="PTHR34861:SF10">
    <property type="entry name" value="CYCLASE"/>
    <property type="match status" value="1"/>
</dbReference>
<proteinExistence type="inferred from homology"/>
<evidence type="ECO:0000256" key="1">
    <source>
        <dbReference type="ARBA" id="ARBA00007865"/>
    </source>
</evidence>
<protein>
    <recommendedName>
        <fullName evidence="4">Cyclase</fullName>
    </recommendedName>
</protein>
<name>A0A0D2CZ12_9EURO</name>
<dbReference type="OrthoDB" id="5396at2759"/>
<dbReference type="Proteomes" id="UP000054466">
    <property type="component" value="Unassembled WGS sequence"/>
</dbReference>
<dbReference type="InterPro" id="IPR007325">
    <property type="entry name" value="KFase/CYL"/>
</dbReference>
<dbReference type="InterPro" id="IPR037175">
    <property type="entry name" value="KFase_sf"/>
</dbReference>
<evidence type="ECO:0000313" key="2">
    <source>
        <dbReference type="EMBL" id="KIW35180.1"/>
    </source>
</evidence>
<dbReference type="HOGENOM" id="CLU_030671_1_0_1"/>
<evidence type="ECO:0000313" key="3">
    <source>
        <dbReference type="Proteomes" id="UP000054466"/>
    </source>
</evidence>
<dbReference type="SUPFAM" id="SSF102198">
    <property type="entry name" value="Putative cyclase"/>
    <property type="match status" value="1"/>
</dbReference>
<dbReference type="GO" id="GO:0004061">
    <property type="term" value="F:arylformamidase activity"/>
    <property type="evidence" value="ECO:0007669"/>
    <property type="project" value="InterPro"/>
</dbReference>
<dbReference type="RefSeq" id="XP_016255396.1">
    <property type="nucleotide sequence ID" value="XM_016388468.1"/>
</dbReference>
<dbReference type="GeneID" id="27341088"/>
<dbReference type="VEuPathDB" id="FungiDB:PV07_01894"/>
<dbReference type="Gene3D" id="3.50.30.50">
    <property type="entry name" value="Putative cyclase"/>
    <property type="match status" value="1"/>
</dbReference>
<gene>
    <name evidence="2" type="ORF">PV07_01894</name>
</gene>
<keyword evidence="3" id="KW-1185">Reference proteome</keyword>
<dbReference type="AlphaFoldDB" id="A0A0D2CZ12"/>
<evidence type="ECO:0008006" key="4">
    <source>
        <dbReference type="Google" id="ProtNLM"/>
    </source>
</evidence>
<comment type="similarity">
    <text evidence="1">Belongs to the Cyclase 1 superfamily.</text>
</comment>
<dbReference type="Pfam" id="PF04199">
    <property type="entry name" value="Cyclase"/>
    <property type="match status" value="1"/>
</dbReference>
<reference evidence="2 3" key="1">
    <citation type="submission" date="2015-01" db="EMBL/GenBank/DDBJ databases">
        <title>The Genome Sequence of Cladophialophora immunda CBS83496.</title>
        <authorList>
            <consortium name="The Broad Institute Genomics Platform"/>
            <person name="Cuomo C."/>
            <person name="de Hoog S."/>
            <person name="Gorbushina A."/>
            <person name="Stielow B."/>
            <person name="Teixiera M."/>
            <person name="Abouelleil A."/>
            <person name="Chapman S.B."/>
            <person name="Priest M."/>
            <person name="Young S.K."/>
            <person name="Wortman J."/>
            <person name="Nusbaum C."/>
            <person name="Birren B."/>
        </authorList>
    </citation>
    <scope>NUCLEOTIDE SEQUENCE [LARGE SCALE GENOMIC DNA]</scope>
    <source>
        <strain evidence="2 3">CBS 83496</strain>
    </source>
</reference>
<dbReference type="PANTHER" id="PTHR34861">
    <property type="match status" value="1"/>
</dbReference>
<dbReference type="GO" id="GO:0019441">
    <property type="term" value="P:L-tryptophan catabolic process to kynurenine"/>
    <property type="evidence" value="ECO:0007669"/>
    <property type="project" value="InterPro"/>
</dbReference>
<accession>A0A0D2CZ12</accession>
<dbReference type="EMBL" id="KN847040">
    <property type="protein sequence ID" value="KIW35180.1"/>
    <property type="molecule type" value="Genomic_DNA"/>
</dbReference>